<keyword evidence="3" id="KW-1185">Reference proteome</keyword>
<dbReference type="NCBIfam" id="TIGR04089">
    <property type="entry name" value="exp_by_SipW_III"/>
    <property type="match status" value="1"/>
</dbReference>
<keyword evidence="1" id="KW-0732">Signal</keyword>
<feature type="signal peptide" evidence="1">
    <location>
        <begin position="1"/>
        <end position="26"/>
    </location>
</feature>
<protein>
    <submittedName>
        <fullName evidence="2">Alternate-type signal peptide domain-containing protein</fullName>
    </submittedName>
</protein>
<gene>
    <name evidence="2" type="ORF">K8U61_09995</name>
</gene>
<proteinExistence type="predicted"/>
<evidence type="ECO:0000256" key="1">
    <source>
        <dbReference type="SAM" id="SignalP"/>
    </source>
</evidence>
<organism evidence="2 3">
    <name type="scientific">Nocardioides mangrovi</name>
    <dbReference type="NCBI Taxonomy" id="2874580"/>
    <lineage>
        <taxon>Bacteria</taxon>
        <taxon>Bacillati</taxon>
        <taxon>Actinomycetota</taxon>
        <taxon>Actinomycetes</taxon>
        <taxon>Propionibacteriales</taxon>
        <taxon>Nocardioidaceae</taxon>
        <taxon>Nocardioides</taxon>
    </lineage>
</organism>
<name>A0ABS7UBY8_9ACTN</name>
<evidence type="ECO:0000313" key="2">
    <source>
        <dbReference type="EMBL" id="MBZ5738491.1"/>
    </source>
</evidence>
<reference evidence="2 3" key="1">
    <citation type="submission" date="2021-09" db="EMBL/GenBank/DDBJ databases">
        <title>Whole genome sequence of Nocardioides sp. GBK3QG-3.</title>
        <authorList>
            <person name="Tuo L."/>
        </authorList>
    </citation>
    <scope>NUCLEOTIDE SEQUENCE [LARGE SCALE GENOMIC DNA]</scope>
    <source>
        <strain evidence="2 3">GBK3QG-3</strain>
    </source>
</reference>
<feature type="chain" id="PRO_5045051586" evidence="1">
    <location>
        <begin position="27"/>
        <end position="167"/>
    </location>
</feature>
<dbReference type="Proteomes" id="UP000780875">
    <property type="component" value="Unassembled WGS sequence"/>
</dbReference>
<dbReference type="EMBL" id="JAIQZJ010000005">
    <property type="protein sequence ID" value="MBZ5738491.1"/>
    <property type="molecule type" value="Genomic_DNA"/>
</dbReference>
<comment type="caution">
    <text evidence="2">The sequence shown here is derived from an EMBL/GenBank/DDBJ whole genome shotgun (WGS) entry which is preliminary data.</text>
</comment>
<accession>A0ABS7UBY8</accession>
<sequence>MRKSTKGAVAAAAAAVLLIGAWGTQASWSGQGTTEGTDVATGYIKLVPDCDGWLFGGDPFDAVNDLLVPGSILDRHCTFTVDVAGVMTVALSTSTPSFSNDSGGLGSILQATASFTDADGDDIPDQTVVSDGDVINVDVTVKLLSTVTDGQDLSATLDDIVVSATQV</sequence>
<evidence type="ECO:0000313" key="3">
    <source>
        <dbReference type="Proteomes" id="UP000780875"/>
    </source>
</evidence>
<dbReference type="RefSeq" id="WP_224122866.1">
    <property type="nucleotide sequence ID" value="NZ_JAIQZJ010000005.1"/>
</dbReference>
<dbReference type="InterPro" id="IPR024006">
    <property type="entry name" value="Alt_signal_exp_actinobact"/>
</dbReference>